<feature type="region of interest" description="Disordered" evidence="1">
    <location>
        <begin position="249"/>
        <end position="292"/>
    </location>
</feature>
<evidence type="ECO:0008006" key="4">
    <source>
        <dbReference type="Google" id="ProtNLM"/>
    </source>
</evidence>
<dbReference type="Proteomes" id="UP000193467">
    <property type="component" value="Unassembled WGS sequence"/>
</dbReference>
<reference evidence="2" key="1">
    <citation type="submission" date="2016-07" db="EMBL/GenBank/DDBJ databases">
        <title>Pervasive Adenine N6-methylation of Active Genes in Fungi.</title>
        <authorList>
            <consortium name="DOE Joint Genome Institute"/>
            <person name="Mondo S.J."/>
            <person name="Dannebaum R.O."/>
            <person name="Kuo R.C."/>
            <person name="Labutti K."/>
            <person name="Haridas S."/>
            <person name="Kuo A."/>
            <person name="Salamov A."/>
            <person name="Ahrendt S.R."/>
            <person name="Lipzen A."/>
            <person name="Sullivan W."/>
            <person name="Andreopoulos W.B."/>
            <person name="Clum A."/>
            <person name="Lindquist E."/>
            <person name="Daum C."/>
            <person name="Ramamoorthy G.K."/>
            <person name="Gryganskyi A."/>
            <person name="Culley D."/>
            <person name="Magnuson J.K."/>
            <person name="James T.Y."/>
            <person name="O'Malley M.A."/>
            <person name="Stajich J.E."/>
            <person name="Spatafora J.W."/>
            <person name="Visel A."/>
            <person name="Grigoriev I.V."/>
        </authorList>
    </citation>
    <scope>NUCLEOTIDE SEQUENCE [LARGE SCALE GENOMIC DNA]</scope>
    <source>
        <strain evidence="2">62-1032</strain>
    </source>
</reference>
<gene>
    <name evidence="2" type="ORF">BCR35DRAFT_308033</name>
</gene>
<evidence type="ECO:0000313" key="3">
    <source>
        <dbReference type="Proteomes" id="UP000193467"/>
    </source>
</evidence>
<evidence type="ECO:0000313" key="2">
    <source>
        <dbReference type="EMBL" id="ORY69445.1"/>
    </source>
</evidence>
<evidence type="ECO:0000256" key="1">
    <source>
        <dbReference type="SAM" id="MobiDB-lite"/>
    </source>
</evidence>
<dbReference type="InParanoid" id="A0A1Y2EF70"/>
<keyword evidence="3" id="KW-1185">Reference proteome</keyword>
<name>A0A1Y2EF70_9BASI</name>
<dbReference type="OrthoDB" id="2535138at2759"/>
<dbReference type="EMBL" id="MCGR01000056">
    <property type="protein sequence ID" value="ORY69445.1"/>
    <property type="molecule type" value="Genomic_DNA"/>
</dbReference>
<organism evidence="2 3">
    <name type="scientific">Leucosporidium creatinivorum</name>
    <dbReference type="NCBI Taxonomy" id="106004"/>
    <lineage>
        <taxon>Eukaryota</taxon>
        <taxon>Fungi</taxon>
        <taxon>Dikarya</taxon>
        <taxon>Basidiomycota</taxon>
        <taxon>Pucciniomycotina</taxon>
        <taxon>Microbotryomycetes</taxon>
        <taxon>Leucosporidiales</taxon>
        <taxon>Leucosporidium</taxon>
    </lineage>
</organism>
<accession>A0A1Y2EF70</accession>
<proteinExistence type="predicted"/>
<comment type="caution">
    <text evidence="2">The sequence shown here is derived from an EMBL/GenBank/DDBJ whole genome shotgun (WGS) entry which is preliminary data.</text>
</comment>
<sequence length="327" mass="36061">MSKPVGLVEKHSFTFTWDLDIDTNNTTTDLKLPLKTRFGDVVLEVTVKAPQHIFLVVRATAVEPGSIGYSYKPSAEVLWIDDAGKTKLVQSGSWILQSDFPPRPPAPTGLVLSKCTAASLQKAEIADARFNRLTHRRFRVVFTLPDVSPPAANVHPLPRKEVRDNSSSSLLSKRPNDVRLHFKDVGADLWTSSKFLSASSPYFKTLLASDDFVESVRRSRKRPKLDAGAGEASVLSNESFSVQAGTSAALGMGENGKSSDGDDSDEESDDFIKRRSPPSVEDDSDDGDFTYREVNITETAYTTYRRPPLPPLRLHHFRSPLLLSSPS</sequence>
<protein>
    <recommendedName>
        <fullName evidence="4">BTB domain-containing protein</fullName>
    </recommendedName>
</protein>
<dbReference type="AlphaFoldDB" id="A0A1Y2EF70"/>